<reference evidence="1" key="1">
    <citation type="submission" date="2024-05" db="EMBL/GenBank/DDBJ databases">
        <authorList>
            <person name="Herbig A.F."/>
            <person name="Pendergrass E.L."/>
        </authorList>
    </citation>
    <scope>NUCLEOTIDE SEQUENCE</scope>
</reference>
<protein>
    <submittedName>
        <fullName evidence="1">Uncharacterized protein</fullName>
    </submittedName>
</protein>
<dbReference type="EMBL" id="PP819608">
    <property type="protein sequence ID" value="XCD09583.1"/>
    <property type="molecule type" value="Genomic_DNA"/>
</dbReference>
<organism evidence="1">
    <name type="scientific">Bacillus phage Adastra</name>
    <dbReference type="NCBI Taxonomy" id="3143958"/>
    <lineage>
        <taxon>Viruses</taxon>
        <taxon>Duplodnaviria</taxon>
        <taxon>Heunggongvirae</taxon>
        <taxon>Uroviricota</taxon>
        <taxon>Caudoviricetes</taxon>
        <taxon>Herelleviridae</taxon>
        <taxon>Spounavirinae</taxon>
        <taxon>Okubovirus</taxon>
    </lineage>
</organism>
<name>A0AAU8BB45_9CAUD</name>
<accession>A0AAU8BB45</accession>
<proteinExistence type="predicted"/>
<sequence length="104" mass="11526">MEKTIKVLQCLQEGMQVSLDLGGGGSTATVAYDAEDGRIYMVARQFGKGQDISDWESGTEVYLNFDLPINSFMQVCESLSEEQLDKMQLDLSVNRVLKGGRKRG</sequence>
<evidence type="ECO:0000313" key="1">
    <source>
        <dbReference type="EMBL" id="XCD09583.1"/>
    </source>
</evidence>
<gene>
    <name evidence="1" type="ORF">Adastra035</name>
</gene>